<dbReference type="GeneID" id="91090532"/>
<evidence type="ECO:0000313" key="2">
    <source>
        <dbReference type="Proteomes" id="UP000094043"/>
    </source>
</evidence>
<organism evidence="1 2">
    <name type="scientific">Cryptococcus depauperatus CBS 7841</name>
    <dbReference type="NCBI Taxonomy" id="1295531"/>
    <lineage>
        <taxon>Eukaryota</taxon>
        <taxon>Fungi</taxon>
        <taxon>Dikarya</taxon>
        <taxon>Basidiomycota</taxon>
        <taxon>Agaricomycotina</taxon>
        <taxon>Tremellomycetes</taxon>
        <taxon>Tremellales</taxon>
        <taxon>Cryptococcaceae</taxon>
        <taxon>Cryptococcus</taxon>
    </lineage>
</organism>
<reference evidence="1" key="1">
    <citation type="submission" date="2016-06" db="EMBL/GenBank/DDBJ databases">
        <authorList>
            <person name="Cuomo C."/>
            <person name="Litvintseva A."/>
            <person name="Heitman J."/>
            <person name="Chen Y."/>
            <person name="Sun S."/>
            <person name="Springer D."/>
            <person name="Dromer F."/>
            <person name="Young S."/>
            <person name="Zeng Q."/>
            <person name="Chapman S."/>
            <person name="Gujja S."/>
            <person name="Saif S."/>
            <person name="Birren B."/>
        </authorList>
    </citation>
    <scope>NUCLEOTIDE SEQUENCE</scope>
    <source>
        <strain evidence="1">CBS 7841</strain>
    </source>
</reference>
<sequence>MASASLLSIMTIQQSEYTARWQLLINSGDAFWVTPQNTSLIYVNSENRVVLKVDNTTFVPYLEKRYSPKLYSRSRYNIGTVWVMDAVHLPYGCSVWPAYWTQGPDWPEHGEIDIIEGVNAQKVNMVALHTANGSRCAISETGNSFSGRVEHPSCDQSLNFGSGCTVFDRNENSYGEAFKNAGGGVYVAEWAKNGIRVWFFTRSSIPASLHLKAEEIDTSVFGTPLAAYSSETCDIENLFGPQMLTINIALCGDYAGQKSILEQTCPPLKGEQTCYTTYVINDAAQTYANAYFEINYINVYASSNPIPDSSSSGSSGVSTVHGIDATTTLRAVPSGTTAANGKGQHNGAQKRFTLRWTEAFGLLVGILIADCLI</sequence>
<keyword evidence="2" id="KW-1185">Reference proteome</keyword>
<proteinExistence type="predicted"/>
<reference evidence="1" key="3">
    <citation type="submission" date="2024-01" db="EMBL/GenBank/DDBJ databases">
        <authorList>
            <person name="Coelho M.A."/>
            <person name="David-Palma M."/>
            <person name="Shea T."/>
            <person name="Sun S."/>
            <person name="Cuomo C.A."/>
            <person name="Heitman J."/>
        </authorList>
    </citation>
    <scope>NUCLEOTIDE SEQUENCE</scope>
    <source>
        <strain evidence="1">CBS 7841</strain>
    </source>
</reference>
<dbReference type="GO" id="GO:0004553">
    <property type="term" value="F:hydrolase activity, hydrolyzing O-glycosyl compounds"/>
    <property type="evidence" value="ECO:0007669"/>
    <property type="project" value="InterPro"/>
</dbReference>
<name>A0A1E3IJ97_9TREE</name>
<dbReference type="InterPro" id="IPR000757">
    <property type="entry name" value="Beta-glucanase-like"/>
</dbReference>
<gene>
    <name evidence="1" type="ORF">L203_106324</name>
</gene>
<dbReference type="InterPro" id="IPR013320">
    <property type="entry name" value="ConA-like_dom_sf"/>
</dbReference>
<reference evidence="1" key="2">
    <citation type="journal article" date="2022" name="Elife">
        <title>Obligate sexual reproduction of a homothallic fungus closely related to the Cryptococcus pathogenic species complex.</title>
        <authorList>
            <person name="Passer A.R."/>
            <person name="Clancey S.A."/>
            <person name="Shea T."/>
            <person name="David-Palma M."/>
            <person name="Averette A.F."/>
            <person name="Boekhout T."/>
            <person name="Porcel B.M."/>
            <person name="Nowrousian M."/>
            <person name="Cuomo C.A."/>
            <person name="Sun S."/>
            <person name="Heitman J."/>
            <person name="Coelho M.A."/>
        </authorList>
    </citation>
    <scope>NUCLEOTIDE SEQUENCE</scope>
    <source>
        <strain evidence="1">CBS 7841</strain>
    </source>
</reference>
<dbReference type="SUPFAM" id="SSF49899">
    <property type="entry name" value="Concanavalin A-like lectins/glucanases"/>
    <property type="match status" value="1"/>
</dbReference>
<dbReference type="OrthoDB" id="192832at2759"/>
<dbReference type="GO" id="GO:0009251">
    <property type="term" value="P:glucan catabolic process"/>
    <property type="evidence" value="ECO:0007669"/>
    <property type="project" value="TreeGrafter"/>
</dbReference>
<protein>
    <submittedName>
        <fullName evidence="1">Uncharacterized protein</fullName>
    </submittedName>
</protein>
<dbReference type="InterPro" id="IPR050546">
    <property type="entry name" value="Glycosyl_Hydrlase_16"/>
</dbReference>
<dbReference type="PANTHER" id="PTHR10963:SF24">
    <property type="entry name" value="GLYCOSIDASE C21B10.07-RELATED"/>
    <property type="match status" value="1"/>
</dbReference>
<dbReference type="Gene3D" id="2.60.120.200">
    <property type="match status" value="1"/>
</dbReference>
<dbReference type="PROSITE" id="PS51762">
    <property type="entry name" value="GH16_2"/>
    <property type="match status" value="1"/>
</dbReference>
<dbReference type="AlphaFoldDB" id="A0A1E3IJ97"/>
<dbReference type="EMBL" id="CP143791">
    <property type="protein sequence ID" value="WVN91077.1"/>
    <property type="molecule type" value="Genomic_DNA"/>
</dbReference>
<dbReference type="KEGG" id="cdep:91090532"/>
<dbReference type="VEuPathDB" id="FungiDB:L203_02677"/>
<accession>A0A1E3IJ97</accession>
<dbReference type="RefSeq" id="XP_066071777.1">
    <property type="nucleotide sequence ID" value="XM_066215680.1"/>
</dbReference>
<dbReference type="Pfam" id="PF26113">
    <property type="entry name" value="GH16_XgeA"/>
    <property type="match status" value="1"/>
</dbReference>
<dbReference type="FunFam" id="2.60.120.200:FF:000179">
    <property type="entry name" value="Unplaced genomic scaffold supercont1.19, whole genome shotgun sequence"/>
    <property type="match status" value="1"/>
</dbReference>
<evidence type="ECO:0000313" key="1">
    <source>
        <dbReference type="EMBL" id="WVN91077.1"/>
    </source>
</evidence>
<dbReference type="Proteomes" id="UP000094043">
    <property type="component" value="Chromosome 8"/>
</dbReference>
<dbReference type="PANTHER" id="PTHR10963">
    <property type="entry name" value="GLYCOSYL HYDROLASE-RELATED"/>
    <property type="match status" value="1"/>
</dbReference>